<evidence type="ECO:0000256" key="1">
    <source>
        <dbReference type="ARBA" id="ARBA00023002"/>
    </source>
</evidence>
<sequence>MSVVNFRPVSGPKRILDDALLQRIASRAAGYDRENRFFHEDLVELRDAGFLSAGVPVAVGGVGFSGPELIAEIRRLAYHAPSTALALNMHLYWTGAAAHLWHHGDKSGQWILEEAAAGKLFAAGHGEPGNDLGLAHAFVKAVPQPDGSYRFSGRKVLTSLSPAWDWLGVHGIDESDPTAPKIVHAFIARDAAGVTVVPTWDALGLRATGSDDTVLDGAYADAARVIRVLPAGPPSDNFIDGILASAIPGISAVYNGIARRAFDLALDAARRRSSAALGGQSYAHHPATQLSVAEAAIALDALEAVLDRVVQEWWDGVDHGSRWPAKFLSAKQQAVEGAKRVVDLSLKIAGASSLARSGELERLYRDVRAGAFHPPNADAAQDIIGKTYLGLFDSRSATTYAATS</sequence>
<dbReference type="GO" id="GO:0003995">
    <property type="term" value="F:acyl-CoA dehydrogenase activity"/>
    <property type="evidence" value="ECO:0007669"/>
    <property type="project" value="TreeGrafter"/>
</dbReference>
<protein>
    <submittedName>
        <fullName evidence="4">Acyl-CoA/acyl-ACP dehydrogenase</fullName>
    </submittedName>
</protein>
<dbReference type="EMBL" id="JAESVB010000021">
    <property type="protein sequence ID" value="MCB8878007.1"/>
    <property type="molecule type" value="Genomic_DNA"/>
</dbReference>
<dbReference type="GO" id="GO:0050660">
    <property type="term" value="F:flavin adenine dinucleotide binding"/>
    <property type="evidence" value="ECO:0007669"/>
    <property type="project" value="InterPro"/>
</dbReference>
<dbReference type="RefSeq" id="WP_227323650.1">
    <property type="nucleotide sequence ID" value="NZ_JAESVB010000021.1"/>
</dbReference>
<evidence type="ECO:0000313" key="4">
    <source>
        <dbReference type="EMBL" id="MCB8878007.1"/>
    </source>
</evidence>
<evidence type="ECO:0000313" key="5">
    <source>
        <dbReference type="Proteomes" id="UP000708298"/>
    </source>
</evidence>
<dbReference type="CDD" id="cd00567">
    <property type="entry name" value="ACAD"/>
    <property type="match status" value="1"/>
</dbReference>
<dbReference type="PANTHER" id="PTHR43884:SF25">
    <property type="entry name" value="ACYL-COA DEHYDROGENASE YDBM-RELATED"/>
    <property type="match status" value="1"/>
</dbReference>
<dbReference type="Gene3D" id="1.20.140.10">
    <property type="entry name" value="Butyryl-CoA Dehydrogenase, subunit A, domain 3"/>
    <property type="match status" value="1"/>
</dbReference>
<dbReference type="InterPro" id="IPR013786">
    <property type="entry name" value="AcylCoA_DH/ox_N"/>
</dbReference>
<proteinExistence type="predicted"/>
<dbReference type="PIRSF" id="PIRSF016578">
    <property type="entry name" value="HsaA"/>
    <property type="match status" value="1"/>
</dbReference>
<name>A0A963YX64_9PROT</name>
<keyword evidence="5" id="KW-1185">Reference proteome</keyword>
<dbReference type="InterPro" id="IPR037069">
    <property type="entry name" value="AcylCoA_DH/ox_N_sf"/>
</dbReference>
<keyword evidence="1" id="KW-0560">Oxidoreductase</keyword>
<accession>A0A963YX64</accession>
<dbReference type="Pfam" id="PF08028">
    <property type="entry name" value="Acyl-CoA_dh_2"/>
    <property type="match status" value="1"/>
</dbReference>
<reference evidence="4" key="2">
    <citation type="submission" date="2021-01" db="EMBL/GenBank/DDBJ databases">
        <authorList>
            <person name="Mieszkin S."/>
            <person name="Pouder E."/>
            <person name="Alain K."/>
        </authorList>
    </citation>
    <scope>NUCLEOTIDE SEQUENCE</scope>
    <source>
        <strain evidence="4">HW T2.11</strain>
    </source>
</reference>
<dbReference type="PANTHER" id="PTHR43884">
    <property type="entry name" value="ACYL-COA DEHYDROGENASE"/>
    <property type="match status" value="1"/>
</dbReference>
<dbReference type="InterPro" id="IPR046373">
    <property type="entry name" value="Acyl-CoA_Oxase/DH_mid-dom_sf"/>
</dbReference>
<dbReference type="Gene3D" id="1.10.540.10">
    <property type="entry name" value="Acyl-CoA dehydrogenase/oxidase, N-terminal domain"/>
    <property type="match status" value="1"/>
</dbReference>
<gene>
    <name evidence="4" type="ORF">ASILVAE211_22650</name>
</gene>
<dbReference type="Proteomes" id="UP000708298">
    <property type="component" value="Unassembled WGS sequence"/>
</dbReference>
<dbReference type="SUPFAM" id="SSF47203">
    <property type="entry name" value="Acyl-CoA dehydrogenase C-terminal domain-like"/>
    <property type="match status" value="1"/>
</dbReference>
<organism evidence="4 5">
    <name type="scientific">Acidisoma silvae</name>
    <dbReference type="NCBI Taxonomy" id="2802396"/>
    <lineage>
        <taxon>Bacteria</taxon>
        <taxon>Pseudomonadati</taxon>
        <taxon>Pseudomonadota</taxon>
        <taxon>Alphaproteobacteria</taxon>
        <taxon>Acetobacterales</taxon>
        <taxon>Acidocellaceae</taxon>
        <taxon>Acidisoma</taxon>
    </lineage>
</organism>
<evidence type="ECO:0000259" key="2">
    <source>
        <dbReference type="Pfam" id="PF02771"/>
    </source>
</evidence>
<evidence type="ECO:0000259" key="3">
    <source>
        <dbReference type="Pfam" id="PF08028"/>
    </source>
</evidence>
<dbReference type="InterPro" id="IPR013107">
    <property type="entry name" value="Acyl-CoA_DH_C"/>
</dbReference>
<feature type="domain" description="Acyl-CoA dehydrogenase/oxidase N-terminal" evidence="2">
    <location>
        <begin position="22"/>
        <end position="104"/>
    </location>
</feature>
<dbReference type="InterPro" id="IPR009100">
    <property type="entry name" value="AcylCoA_DH/oxidase_NM_dom_sf"/>
</dbReference>
<dbReference type="Gene3D" id="2.40.110.10">
    <property type="entry name" value="Butyryl-CoA Dehydrogenase, subunit A, domain 2"/>
    <property type="match status" value="1"/>
</dbReference>
<feature type="domain" description="Acyl-CoA dehydrogenase C-terminal" evidence="3">
    <location>
        <begin position="249"/>
        <end position="373"/>
    </location>
</feature>
<reference evidence="4" key="1">
    <citation type="journal article" date="2021" name="Microorganisms">
        <title>Acidisoma silvae sp. nov. and Acidisomacellulosilytica sp. nov., Two Acidophilic Bacteria Isolated from Decaying Wood, Hydrolyzing Cellulose and Producing Poly-3-hydroxybutyrate.</title>
        <authorList>
            <person name="Mieszkin S."/>
            <person name="Pouder E."/>
            <person name="Uroz S."/>
            <person name="Simon-Colin C."/>
            <person name="Alain K."/>
        </authorList>
    </citation>
    <scope>NUCLEOTIDE SEQUENCE</scope>
    <source>
        <strain evidence="4">HW T2.11</strain>
    </source>
</reference>
<dbReference type="Pfam" id="PF02771">
    <property type="entry name" value="Acyl-CoA_dh_N"/>
    <property type="match status" value="1"/>
</dbReference>
<dbReference type="InterPro" id="IPR036250">
    <property type="entry name" value="AcylCo_DH-like_C"/>
</dbReference>
<dbReference type="SUPFAM" id="SSF56645">
    <property type="entry name" value="Acyl-CoA dehydrogenase NM domain-like"/>
    <property type="match status" value="1"/>
</dbReference>
<comment type="caution">
    <text evidence="4">The sequence shown here is derived from an EMBL/GenBank/DDBJ whole genome shotgun (WGS) entry which is preliminary data.</text>
</comment>
<dbReference type="AlphaFoldDB" id="A0A963YX64"/>